<accession>A0ABU1INS4</accession>
<dbReference type="InterPro" id="IPR035996">
    <property type="entry name" value="4pyrrol_Methylase_sf"/>
</dbReference>
<dbReference type="GO" id="GO:0004851">
    <property type="term" value="F:uroporphyrin-III C-methyltransferase activity"/>
    <property type="evidence" value="ECO:0007669"/>
    <property type="project" value="UniProtKB-EC"/>
</dbReference>
<reference evidence="6 7" key="1">
    <citation type="submission" date="2023-07" db="EMBL/GenBank/DDBJ databases">
        <title>Genomic Encyclopedia of Type Strains, Phase IV (KMG-IV): sequencing the most valuable type-strain genomes for metagenomic binning, comparative biology and taxonomic classification.</title>
        <authorList>
            <person name="Goeker M."/>
        </authorList>
    </citation>
    <scope>NUCLEOTIDE SEQUENCE [LARGE SCALE GENOMIC DNA]</scope>
    <source>
        <strain evidence="6 7">DSM 45903</strain>
    </source>
</reference>
<name>A0ABU1INS4_9BACL</name>
<dbReference type="InterPro" id="IPR036108">
    <property type="entry name" value="4pyrrol_syn_uPrphyn_synt_sf"/>
</dbReference>
<keyword evidence="2 6" id="KW-0808">Transferase</keyword>
<evidence type="ECO:0000256" key="1">
    <source>
        <dbReference type="ARBA" id="ARBA00022603"/>
    </source>
</evidence>
<keyword evidence="7" id="KW-1185">Reference proteome</keyword>
<dbReference type="SUPFAM" id="SSF69618">
    <property type="entry name" value="HemD-like"/>
    <property type="match status" value="1"/>
</dbReference>
<dbReference type="PANTHER" id="PTHR40082">
    <property type="entry name" value="BLR5956 PROTEIN"/>
    <property type="match status" value="1"/>
</dbReference>
<dbReference type="GO" id="GO:0004852">
    <property type="term" value="F:uroporphyrinogen-III synthase activity"/>
    <property type="evidence" value="ECO:0007669"/>
    <property type="project" value="UniProtKB-EC"/>
</dbReference>
<dbReference type="EC" id="2.1.1.107" evidence="6"/>
<dbReference type="Gene3D" id="3.40.1010.10">
    <property type="entry name" value="Cobalt-precorrin-4 Transmethylase, Domain 1"/>
    <property type="match status" value="1"/>
</dbReference>
<dbReference type="Pfam" id="PF00590">
    <property type="entry name" value="TP_methylase"/>
    <property type="match status" value="1"/>
</dbReference>
<organism evidence="6 7">
    <name type="scientific">Desmospora profundinema</name>
    <dbReference type="NCBI Taxonomy" id="1571184"/>
    <lineage>
        <taxon>Bacteria</taxon>
        <taxon>Bacillati</taxon>
        <taxon>Bacillota</taxon>
        <taxon>Bacilli</taxon>
        <taxon>Bacillales</taxon>
        <taxon>Thermoactinomycetaceae</taxon>
        <taxon>Desmospora</taxon>
    </lineage>
</organism>
<dbReference type="EMBL" id="JAVDQG010000005">
    <property type="protein sequence ID" value="MDR6226444.1"/>
    <property type="molecule type" value="Genomic_DNA"/>
</dbReference>
<feature type="domain" description="Tetrapyrrole methylase" evidence="4">
    <location>
        <begin position="8"/>
        <end position="192"/>
    </location>
</feature>
<evidence type="ECO:0000256" key="3">
    <source>
        <dbReference type="ARBA" id="ARBA00022691"/>
    </source>
</evidence>
<keyword evidence="3" id="KW-0949">S-adenosyl-L-methionine</keyword>
<dbReference type="InterPro" id="IPR014777">
    <property type="entry name" value="4pyrrole_Mease_sub1"/>
</dbReference>
<evidence type="ECO:0000259" key="5">
    <source>
        <dbReference type="Pfam" id="PF02602"/>
    </source>
</evidence>
<keyword evidence="6" id="KW-0456">Lyase</keyword>
<dbReference type="Gene3D" id="3.30.950.10">
    <property type="entry name" value="Methyltransferase, Cobalt-precorrin-4 Transmethylase, Domain 2"/>
    <property type="match status" value="1"/>
</dbReference>
<comment type="caution">
    <text evidence="6">The sequence shown here is derived from an EMBL/GenBank/DDBJ whole genome shotgun (WGS) entry which is preliminary data.</text>
</comment>
<dbReference type="InterPro" id="IPR003754">
    <property type="entry name" value="4pyrrol_synth_uPrphyn_synth"/>
</dbReference>
<gene>
    <name evidence="6" type="ORF">JOE21_002451</name>
</gene>
<evidence type="ECO:0000313" key="6">
    <source>
        <dbReference type="EMBL" id="MDR6226444.1"/>
    </source>
</evidence>
<feature type="domain" description="Tetrapyrrole biosynthesis uroporphyrinogen III synthase" evidence="5">
    <location>
        <begin position="241"/>
        <end position="471"/>
    </location>
</feature>
<dbReference type="PANTHER" id="PTHR40082:SF1">
    <property type="entry name" value="BLR5956 PROTEIN"/>
    <property type="match status" value="1"/>
</dbReference>
<dbReference type="GO" id="GO:0032259">
    <property type="term" value="P:methylation"/>
    <property type="evidence" value="ECO:0007669"/>
    <property type="project" value="UniProtKB-KW"/>
</dbReference>
<dbReference type="InterPro" id="IPR039793">
    <property type="entry name" value="UROS/Hem4"/>
</dbReference>
<proteinExistence type="predicted"/>
<sequence length="485" mass="53676">MKANQASLIWVGAGSGAPDLVTVRGRRAMQRADHLFVRKDVDEGVWKAWMTDGVIHVTQAGEKWLEEAEAACFRGERVVRLVPGDPLMDPSVRNELERWSEKGLSFEVVPGIGREWGDLSYAGISLAGNEEKNETPGTLVNGNRLIPVGPGEWGAVLKQLQQEGWALDTPAALIRDGSRAEQRVWMGALATLPEADGAAGHHTLVVGEGVTTRDRLTWFERLPLYGRRILVTRALEQAGILSDKIRALGGEAMEFPAIEIHPPARKEKLDEALDRLNTFDWVVFTSVNGVTTFFRRLSELRMDIRSLHRARIAAIGPKTAQELEVKGIRVDCLPEEYRAEALVEAMRPLVRRGENILLPRANIARPLLAEELSEMGCHVVDAHAYDTLPASGGVRELLRELEEGRIHVITFTSSSTVRYFIRALEREAEDVSSRIQRAWIACIGPITADTATEMGLPVDVTAEEYTIDGLIDAIVRLPQGLKEES</sequence>
<dbReference type="Proteomes" id="UP001185012">
    <property type="component" value="Unassembled WGS sequence"/>
</dbReference>
<protein>
    <submittedName>
        <fullName evidence="6">Uroporphyrinogen III methyltransferase/synthase</fullName>
        <ecNumber evidence="6">2.1.1.107</ecNumber>
        <ecNumber evidence="6">4.2.1.75</ecNumber>
    </submittedName>
</protein>
<evidence type="ECO:0000256" key="2">
    <source>
        <dbReference type="ARBA" id="ARBA00022679"/>
    </source>
</evidence>
<dbReference type="EC" id="4.2.1.75" evidence="6"/>
<evidence type="ECO:0000259" key="4">
    <source>
        <dbReference type="Pfam" id="PF00590"/>
    </source>
</evidence>
<dbReference type="Pfam" id="PF02602">
    <property type="entry name" value="HEM4"/>
    <property type="match status" value="1"/>
</dbReference>
<dbReference type="RefSeq" id="WP_309866319.1">
    <property type="nucleotide sequence ID" value="NZ_JAVDQG010000005.1"/>
</dbReference>
<dbReference type="Gene3D" id="3.40.50.10090">
    <property type="match status" value="2"/>
</dbReference>
<dbReference type="InterPro" id="IPR014776">
    <property type="entry name" value="4pyrrole_Mease_sub2"/>
</dbReference>
<dbReference type="SUPFAM" id="SSF53790">
    <property type="entry name" value="Tetrapyrrole methylase"/>
    <property type="match status" value="1"/>
</dbReference>
<evidence type="ECO:0000313" key="7">
    <source>
        <dbReference type="Proteomes" id="UP001185012"/>
    </source>
</evidence>
<dbReference type="InterPro" id="IPR000878">
    <property type="entry name" value="4pyrrol_Mease"/>
</dbReference>
<keyword evidence="1 6" id="KW-0489">Methyltransferase</keyword>
<dbReference type="CDD" id="cd06578">
    <property type="entry name" value="HemD"/>
    <property type="match status" value="1"/>
</dbReference>